<evidence type="ECO:0000313" key="2">
    <source>
        <dbReference type="Proteomes" id="UP001151752"/>
    </source>
</evidence>
<reference evidence="1" key="2">
    <citation type="journal article" date="2023" name="Int. J. Mol. Sci.">
        <title>De Novo Assembly and Annotation of 11 Diverse Shrub Willow (Salix) Genomes Reveals Novel Gene Organization in Sex-Linked Regions.</title>
        <authorList>
            <person name="Hyden B."/>
            <person name="Feng K."/>
            <person name="Yates T.B."/>
            <person name="Jawdy S."/>
            <person name="Cereghino C."/>
            <person name="Smart L.B."/>
            <person name="Muchero W."/>
        </authorList>
    </citation>
    <scope>NUCLEOTIDE SEQUENCE</scope>
    <source>
        <tissue evidence="1">Shoot tip</tissue>
    </source>
</reference>
<reference evidence="1" key="1">
    <citation type="submission" date="2022-11" db="EMBL/GenBank/DDBJ databases">
        <authorList>
            <person name="Hyden B.L."/>
            <person name="Feng K."/>
            <person name="Yates T."/>
            <person name="Jawdy S."/>
            <person name="Smart L.B."/>
            <person name="Muchero W."/>
        </authorList>
    </citation>
    <scope>NUCLEOTIDE SEQUENCE</scope>
    <source>
        <tissue evidence="1">Shoot tip</tissue>
    </source>
</reference>
<evidence type="ECO:0000313" key="1">
    <source>
        <dbReference type="EMBL" id="KAJ6722647.1"/>
    </source>
</evidence>
<keyword evidence="2" id="KW-1185">Reference proteome</keyword>
<sequence>MMNRVTLMARMINPIGFLIGGSGFRCMKGRQSLTRSVKCCLRCFLSGDSNVGCLEDRGIPITISLHVFSTRVKC</sequence>
<accession>A0A9Q0U3D4</accession>
<name>A0A9Q0U3D4_9ROSI</name>
<protein>
    <submittedName>
        <fullName evidence="1">Uncharacterized protein</fullName>
    </submittedName>
</protein>
<organism evidence="1 2">
    <name type="scientific">Salix koriyanagi</name>
    <dbReference type="NCBI Taxonomy" id="2511006"/>
    <lineage>
        <taxon>Eukaryota</taxon>
        <taxon>Viridiplantae</taxon>
        <taxon>Streptophyta</taxon>
        <taxon>Embryophyta</taxon>
        <taxon>Tracheophyta</taxon>
        <taxon>Spermatophyta</taxon>
        <taxon>Magnoliopsida</taxon>
        <taxon>eudicotyledons</taxon>
        <taxon>Gunneridae</taxon>
        <taxon>Pentapetalae</taxon>
        <taxon>rosids</taxon>
        <taxon>fabids</taxon>
        <taxon>Malpighiales</taxon>
        <taxon>Salicaceae</taxon>
        <taxon>Saliceae</taxon>
        <taxon>Salix</taxon>
    </lineage>
</organism>
<proteinExistence type="predicted"/>
<dbReference type="Proteomes" id="UP001151752">
    <property type="component" value="Chromosome 14"/>
</dbReference>
<gene>
    <name evidence="1" type="ORF">OIU74_007278</name>
</gene>
<dbReference type="EMBL" id="JAPFFM010000013">
    <property type="protein sequence ID" value="KAJ6722647.1"/>
    <property type="molecule type" value="Genomic_DNA"/>
</dbReference>
<dbReference type="AlphaFoldDB" id="A0A9Q0U3D4"/>
<comment type="caution">
    <text evidence="1">The sequence shown here is derived from an EMBL/GenBank/DDBJ whole genome shotgun (WGS) entry which is preliminary data.</text>
</comment>